<accession>A0A7X0D3E9</accession>
<evidence type="ECO:0000256" key="1">
    <source>
        <dbReference type="SAM" id="Phobius"/>
    </source>
</evidence>
<dbReference type="RefSeq" id="WP_184072363.1">
    <property type="nucleotide sequence ID" value="NZ_JACHDS010000001.1"/>
</dbReference>
<proteinExistence type="predicted"/>
<dbReference type="AlphaFoldDB" id="A0A7X0D3E9"/>
<protein>
    <recommendedName>
        <fullName evidence="2">DUF3592 domain-containing protein</fullName>
    </recommendedName>
</protein>
<feature type="transmembrane region" description="Helical" evidence="1">
    <location>
        <begin position="6"/>
        <end position="29"/>
    </location>
</feature>
<evidence type="ECO:0000313" key="3">
    <source>
        <dbReference type="EMBL" id="MBB6170015.1"/>
    </source>
</evidence>
<dbReference type="EMBL" id="JACHDS010000001">
    <property type="protein sequence ID" value="MBB6170015.1"/>
    <property type="molecule type" value="Genomic_DNA"/>
</dbReference>
<keyword evidence="1" id="KW-0472">Membrane</keyword>
<comment type="caution">
    <text evidence="3">The sequence shown here is derived from an EMBL/GenBank/DDBJ whole genome shotgun (WGS) entry which is preliminary data.</text>
</comment>
<feature type="domain" description="DUF3592" evidence="2">
    <location>
        <begin position="43"/>
        <end position="120"/>
    </location>
</feature>
<gene>
    <name evidence="3" type="ORF">HNR23_000075</name>
</gene>
<sequence>MASHDEVLLIVMTGFGLFGILFGVIGIAMTRRESVYRNRGVSAPGQVVDVVQRTSTRSGRNGSRVTSTYYHPVVAYRTAEGHDVLRRSTVGTDPPRYRRGDYVQVLYLPESPDSFRIAGDSSGRFIAYGFMAFGLIFLTISVVGLVGALL</sequence>
<evidence type="ECO:0000313" key="4">
    <source>
        <dbReference type="Proteomes" id="UP000546642"/>
    </source>
</evidence>
<keyword evidence="1" id="KW-0812">Transmembrane</keyword>
<dbReference type="InterPro" id="IPR021994">
    <property type="entry name" value="DUF3592"/>
</dbReference>
<dbReference type="Pfam" id="PF12158">
    <property type="entry name" value="DUF3592"/>
    <property type="match status" value="1"/>
</dbReference>
<evidence type="ECO:0000259" key="2">
    <source>
        <dbReference type="Pfam" id="PF12158"/>
    </source>
</evidence>
<name>A0A7X0D3E9_9ACTN</name>
<keyword evidence="4" id="KW-1185">Reference proteome</keyword>
<reference evidence="3 4" key="1">
    <citation type="submission" date="2020-08" db="EMBL/GenBank/DDBJ databases">
        <title>Sequencing the genomes of 1000 actinobacteria strains.</title>
        <authorList>
            <person name="Klenk H.-P."/>
        </authorList>
    </citation>
    <scope>NUCLEOTIDE SEQUENCE [LARGE SCALE GENOMIC DNA]</scope>
    <source>
        <strain evidence="3 4">DSM 46659</strain>
    </source>
</reference>
<organism evidence="3 4">
    <name type="scientific">Nocardiopsis mwathae</name>
    <dbReference type="NCBI Taxonomy" id="1472723"/>
    <lineage>
        <taxon>Bacteria</taxon>
        <taxon>Bacillati</taxon>
        <taxon>Actinomycetota</taxon>
        <taxon>Actinomycetes</taxon>
        <taxon>Streptosporangiales</taxon>
        <taxon>Nocardiopsidaceae</taxon>
        <taxon>Nocardiopsis</taxon>
    </lineage>
</organism>
<dbReference type="Proteomes" id="UP000546642">
    <property type="component" value="Unassembled WGS sequence"/>
</dbReference>
<keyword evidence="1" id="KW-1133">Transmembrane helix</keyword>
<feature type="transmembrane region" description="Helical" evidence="1">
    <location>
        <begin position="125"/>
        <end position="149"/>
    </location>
</feature>